<feature type="region of interest" description="Disordered" evidence="1">
    <location>
        <begin position="581"/>
        <end position="600"/>
    </location>
</feature>
<evidence type="ECO:0000256" key="1">
    <source>
        <dbReference type="SAM" id="MobiDB-lite"/>
    </source>
</evidence>
<keyword evidence="3" id="KW-1185">Reference proteome</keyword>
<gene>
    <name evidence="2" type="ORF">K466DRAFT_144275</name>
</gene>
<evidence type="ECO:0000313" key="3">
    <source>
        <dbReference type="Proteomes" id="UP000308197"/>
    </source>
</evidence>
<proteinExistence type="predicted"/>
<dbReference type="InParanoid" id="A0A5C3PKY5"/>
<sequence length="632" mass="71605">MTSSSHRIFPFRGLSFVFIAYRLGRQLSPRIGPTSNPCIDMTEPTTPARADPEVIEDPRLPDEDLTLFKGLKPAQTRKVSLQRVEEYEAEIVQLRQYIRDLYFFHNAALPIHTTLSTDLITEIYRRVRPTTRWDIRVTHVCRTWRYAALSATEFWAGLPGIRPSWGGYSIEGGTRHREFLPALIKRSAPLNFDLYVKGPDIIPIHPTLEEHSSRLISIFVTVDDRYVDTLRPLVLLNMPNLHSMTLGVPHRRDKDGAFSERLRIELPLLPHLSDRFPRLHTLHIHGALVSPALFVSSLRTLHIKGCGEYYHSSYDEPCSSGRILSIDILLDALRQCLLLEELKVEKATTPHDLVATPGRSLPRLPNLRRCTIDDENSQFIRTFLAHVEMPSTVALQVQHKSSPLSRLLPDTPVALVSAVTGLDVAIERPRPLLFARHMAPCCVTITGSEGRLSLATSYQHWSDDATAQPPRSIVLREIVQKFAPSPALRELTLRLDTRLVVVQADWDFALEAFPELTKLVVHIDTCRRLVRTLRRPHVCPHLETIAIHCSDGKGVHENVVSMAEFRVAKGTPLRRFEYHQKLRGDPEGRPLPQTGEMTTPLSSKRIARLRAFIPEVVLTPDPDDPIKFCSVP</sequence>
<reference evidence="2 3" key="1">
    <citation type="journal article" date="2019" name="Nat. Ecol. Evol.">
        <title>Megaphylogeny resolves global patterns of mushroom evolution.</title>
        <authorList>
            <person name="Varga T."/>
            <person name="Krizsan K."/>
            <person name="Foldi C."/>
            <person name="Dima B."/>
            <person name="Sanchez-Garcia M."/>
            <person name="Sanchez-Ramirez S."/>
            <person name="Szollosi G.J."/>
            <person name="Szarkandi J.G."/>
            <person name="Papp V."/>
            <person name="Albert L."/>
            <person name="Andreopoulos W."/>
            <person name="Angelini C."/>
            <person name="Antonin V."/>
            <person name="Barry K.W."/>
            <person name="Bougher N.L."/>
            <person name="Buchanan P."/>
            <person name="Buyck B."/>
            <person name="Bense V."/>
            <person name="Catcheside P."/>
            <person name="Chovatia M."/>
            <person name="Cooper J."/>
            <person name="Damon W."/>
            <person name="Desjardin D."/>
            <person name="Finy P."/>
            <person name="Geml J."/>
            <person name="Haridas S."/>
            <person name="Hughes K."/>
            <person name="Justo A."/>
            <person name="Karasinski D."/>
            <person name="Kautmanova I."/>
            <person name="Kiss B."/>
            <person name="Kocsube S."/>
            <person name="Kotiranta H."/>
            <person name="LaButti K.M."/>
            <person name="Lechner B.E."/>
            <person name="Liimatainen K."/>
            <person name="Lipzen A."/>
            <person name="Lukacs Z."/>
            <person name="Mihaltcheva S."/>
            <person name="Morgado L.N."/>
            <person name="Niskanen T."/>
            <person name="Noordeloos M.E."/>
            <person name="Ohm R.A."/>
            <person name="Ortiz-Santana B."/>
            <person name="Ovrebo C."/>
            <person name="Racz N."/>
            <person name="Riley R."/>
            <person name="Savchenko A."/>
            <person name="Shiryaev A."/>
            <person name="Soop K."/>
            <person name="Spirin V."/>
            <person name="Szebenyi C."/>
            <person name="Tomsovsky M."/>
            <person name="Tulloss R.E."/>
            <person name="Uehling J."/>
            <person name="Grigoriev I.V."/>
            <person name="Vagvolgyi C."/>
            <person name="Papp T."/>
            <person name="Martin F.M."/>
            <person name="Miettinen O."/>
            <person name="Hibbett D.S."/>
            <person name="Nagy L.G."/>
        </authorList>
    </citation>
    <scope>NUCLEOTIDE SEQUENCE [LARGE SCALE GENOMIC DNA]</scope>
    <source>
        <strain evidence="2 3">HHB13444</strain>
    </source>
</reference>
<name>A0A5C3PKY5_9APHY</name>
<accession>A0A5C3PKY5</accession>
<dbReference type="AlphaFoldDB" id="A0A5C3PKY5"/>
<dbReference type="Proteomes" id="UP000308197">
    <property type="component" value="Unassembled WGS sequence"/>
</dbReference>
<organism evidence="2 3">
    <name type="scientific">Polyporus arcularius HHB13444</name>
    <dbReference type="NCBI Taxonomy" id="1314778"/>
    <lineage>
        <taxon>Eukaryota</taxon>
        <taxon>Fungi</taxon>
        <taxon>Dikarya</taxon>
        <taxon>Basidiomycota</taxon>
        <taxon>Agaricomycotina</taxon>
        <taxon>Agaricomycetes</taxon>
        <taxon>Polyporales</taxon>
        <taxon>Polyporaceae</taxon>
        <taxon>Polyporus</taxon>
    </lineage>
</organism>
<evidence type="ECO:0000313" key="2">
    <source>
        <dbReference type="EMBL" id="TFK86643.1"/>
    </source>
</evidence>
<dbReference type="EMBL" id="ML211190">
    <property type="protein sequence ID" value="TFK86643.1"/>
    <property type="molecule type" value="Genomic_DNA"/>
</dbReference>
<evidence type="ECO:0008006" key="4">
    <source>
        <dbReference type="Google" id="ProtNLM"/>
    </source>
</evidence>
<protein>
    <recommendedName>
        <fullName evidence="4">F-box domain-containing protein</fullName>
    </recommendedName>
</protein>